<sequence>MYRTVRCCASDAVCSCSRLWAREKPAAHLVSQIEVITLSRFTVDAIASWTVFFWAGTSIAVASVETHISSPLDSRLQTTHSLKLGSNPS</sequence>
<dbReference type="InParanoid" id="A0A316VWA5"/>
<dbReference type="EMBL" id="KZ819396">
    <property type="protein sequence ID" value="PWN41228.1"/>
    <property type="molecule type" value="Genomic_DNA"/>
</dbReference>
<dbReference type="GeneID" id="37036178"/>
<name>A0A316VWA5_9BASI</name>
<dbReference type="AlphaFoldDB" id="A0A316VWA5"/>
<evidence type="ECO:0000313" key="2">
    <source>
        <dbReference type="Proteomes" id="UP000245783"/>
    </source>
</evidence>
<reference evidence="1 2" key="1">
    <citation type="journal article" date="2018" name="Mol. Biol. Evol.">
        <title>Broad Genomic Sampling Reveals a Smut Pathogenic Ancestry of the Fungal Clade Ustilaginomycotina.</title>
        <authorList>
            <person name="Kijpornyongpan T."/>
            <person name="Mondo S.J."/>
            <person name="Barry K."/>
            <person name="Sandor L."/>
            <person name="Lee J."/>
            <person name="Lipzen A."/>
            <person name="Pangilinan J."/>
            <person name="LaButti K."/>
            <person name="Hainaut M."/>
            <person name="Henrissat B."/>
            <person name="Grigoriev I.V."/>
            <person name="Spatafora J.W."/>
            <person name="Aime M.C."/>
        </authorList>
    </citation>
    <scope>NUCLEOTIDE SEQUENCE [LARGE SCALE GENOMIC DNA]</scope>
    <source>
        <strain evidence="1 2">MCA 4658</strain>
    </source>
</reference>
<dbReference type="RefSeq" id="XP_025368388.1">
    <property type="nucleotide sequence ID" value="XM_025514308.1"/>
</dbReference>
<evidence type="ECO:0000313" key="1">
    <source>
        <dbReference type="EMBL" id="PWN41228.1"/>
    </source>
</evidence>
<protein>
    <submittedName>
        <fullName evidence="1">Uncharacterized protein</fullName>
    </submittedName>
</protein>
<proteinExistence type="predicted"/>
<gene>
    <name evidence="1" type="ORF">IE81DRAFT_324724</name>
</gene>
<organism evidence="1 2">
    <name type="scientific">Ceraceosorus guamensis</name>
    <dbReference type="NCBI Taxonomy" id="1522189"/>
    <lineage>
        <taxon>Eukaryota</taxon>
        <taxon>Fungi</taxon>
        <taxon>Dikarya</taxon>
        <taxon>Basidiomycota</taxon>
        <taxon>Ustilaginomycotina</taxon>
        <taxon>Exobasidiomycetes</taxon>
        <taxon>Ceraceosorales</taxon>
        <taxon>Ceraceosoraceae</taxon>
        <taxon>Ceraceosorus</taxon>
    </lineage>
</organism>
<accession>A0A316VWA5</accession>
<keyword evidence="2" id="KW-1185">Reference proteome</keyword>
<dbReference type="Proteomes" id="UP000245783">
    <property type="component" value="Unassembled WGS sequence"/>
</dbReference>